<dbReference type="InterPro" id="IPR013538">
    <property type="entry name" value="ASHA1/2-like_C"/>
</dbReference>
<dbReference type="Gene3D" id="3.30.530.20">
    <property type="match status" value="1"/>
</dbReference>
<comment type="similarity">
    <text evidence="1">Belongs to the AHA1 family.</text>
</comment>
<accession>A0A317JQ69</accession>
<dbReference type="CDD" id="cd07814">
    <property type="entry name" value="SRPBCC_CalC_Aha1-like"/>
    <property type="match status" value="1"/>
</dbReference>
<evidence type="ECO:0000259" key="2">
    <source>
        <dbReference type="Pfam" id="PF08327"/>
    </source>
</evidence>
<proteinExistence type="inferred from homology"/>
<dbReference type="EMBL" id="PSRQ01000032">
    <property type="protein sequence ID" value="PWU23495.1"/>
    <property type="molecule type" value="Genomic_DNA"/>
</dbReference>
<dbReference type="Proteomes" id="UP000246104">
    <property type="component" value="Unassembled WGS sequence"/>
</dbReference>
<evidence type="ECO:0000313" key="3">
    <source>
        <dbReference type="EMBL" id="PWU23495.1"/>
    </source>
</evidence>
<gene>
    <name evidence="3" type="ORF">C5B42_03010</name>
</gene>
<dbReference type="AlphaFoldDB" id="A0A317JQ69"/>
<dbReference type="InterPro" id="IPR023393">
    <property type="entry name" value="START-like_dom_sf"/>
</dbReference>
<dbReference type="Pfam" id="PF08327">
    <property type="entry name" value="AHSA1"/>
    <property type="match status" value="1"/>
</dbReference>
<sequence>MYTTCMSNLTASSSLQIDAPPEKVWKALTNPALVKQWLFGTEMKTDWNVGSSITYSGVWDGKPYEDKGKVLAIIPNKLIETSYWSVAYGLPDEPQNYKKVVYSLEEKDGGTLLTITQDNNATEDDKEHSQQNWSTVLEALKKTVETQP</sequence>
<comment type="caution">
    <text evidence="3">The sequence shown here is derived from an EMBL/GenBank/DDBJ whole genome shotgun (WGS) entry which is preliminary data.</text>
</comment>
<protein>
    <submittedName>
        <fullName evidence="3">ATPase</fullName>
    </submittedName>
</protein>
<evidence type="ECO:0000313" key="4">
    <source>
        <dbReference type="Proteomes" id="UP000246104"/>
    </source>
</evidence>
<feature type="domain" description="Activator of Hsp90 ATPase homologue 1/2-like C-terminal" evidence="2">
    <location>
        <begin position="18"/>
        <end position="145"/>
    </location>
</feature>
<evidence type="ECO:0000256" key="1">
    <source>
        <dbReference type="ARBA" id="ARBA00006817"/>
    </source>
</evidence>
<name>A0A317JQ69_9BACT</name>
<reference evidence="3 4" key="1">
    <citation type="submission" date="2018-02" db="EMBL/GenBank/DDBJ databases">
        <title>Genomic Reconstructions from Amazon Rainforest and Pasture Soil Reveal Novel Insights into the Physiology of Candidate Phyla in Tropical Sites.</title>
        <authorList>
            <person name="Kroeger M.E."/>
            <person name="Delmont T."/>
            <person name="Eren A.M."/>
            <person name="Guo J."/>
            <person name="Meyer K.M."/>
            <person name="Khan K."/>
            <person name="Rodrigues J.L.M."/>
            <person name="Bohannan B.J.M."/>
            <person name="Tringe S."/>
            <person name="Borges C.D."/>
            <person name="Tiedje J."/>
            <person name="Tsai S.M."/>
            <person name="Nusslein K."/>
        </authorList>
    </citation>
    <scope>NUCLEOTIDE SEQUENCE [LARGE SCALE GENOMIC DNA]</scope>
    <source>
        <strain evidence="3">Amazon FNV 2010 28 9</strain>
    </source>
</reference>
<organism evidence="3 4">
    <name type="scientific">Candidatus Cerribacteria bacterium 'Amazon FNV 2010 28 9'</name>
    <dbReference type="NCBI Taxonomy" id="2081795"/>
    <lineage>
        <taxon>Bacteria</taxon>
        <taxon>Candidatus Cerribacteria</taxon>
    </lineage>
</organism>
<dbReference type="SUPFAM" id="SSF55961">
    <property type="entry name" value="Bet v1-like"/>
    <property type="match status" value="1"/>
</dbReference>